<evidence type="ECO:0000313" key="1">
    <source>
        <dbReference type="Proteomes" id="UP000504607"/>
    </source>
</evidence>
<accession>A0A8N4I6J8</accession>
<organism evidence="1 2">
    <name type="scientific">Elaeis guineensis var. tenera</name>
    <name type="common">Oil palm</name>
    <dbReference type="NCBI Taxonomy" id="51953"/>
    <lineage>
        <taxon>Eukaryota</taxon>
        <taxon>Viridiplantae</taxon>
        <taxon>Streptophyta</taxon>
        <taxon>Embryophyta</taxon>
        <taxon>Tracheophyta</taxon>
        <taxon>Spermatophyta</taxon>
        <taxon>Magnoliopsida</taxon>
        <taxon>Liliopsida</taxon>
        <taxon>Arecaceae</taxon>
        <taxon>Arecoideae</taxon>
        <taxon>Cocoseae</taxon>
        <taxon>Elaeidinae</taxon>
        <taxon>Elaeis</taxon>
    </lineage>
</organism>
<proteinExistence type="predicted"/>
<dbReference type="AlphaFoldDB" id="A0A8N4I6J8"/>
<sequence length="224" mass="25344">MESFLKKTGGHRRLLELLGARGAPCETPRLSLSSIFSLLGFILLCHRDRSHNTYRRRAVSAAGVLCREPRPLPCAGPWPALKSQPPASGLETGIDEPRNPFSSSALITAGRSPAASNWEFHCDCDHICYSKRFQSPWSFSHTQIHRTHWCLVVIYAQKWTDQQPFLLGKLSLQGDQMKEMESLLQFSSETPRRTAKMKQTNENGIKKLGQSILDHMDADFFIYI</sequence>
<dbReference type="RefSeq" id="XP_029118016.1">
    <property type="nucleotide sequence ID" value="XM_029262183.1"/>
</dbReference>
<evidence type="ECO:0000313" key="2">
    <source>
        <dbReference type="RefSeq" id="XP_029118016.1"/>
    </source>
</evidence>
<reference evidence="2" key="1">
    <citation type="submission" date="2025-08" db="UniProtKB">
        <authorList>
            <consortium name="RefSeq"/>
        </authorList>
    </citation>
    <scope>IDENTIFICATION</scope>
</reference>
<keyword evidence="1" id="KW-1185">Reference proteome</keyword>
<name>A0A8N4I6J8_ELAGV</name>
<protein>
    <submittedName>
        <fullName evidence="2">Uncharacterized protein LOC114913518</fullName>
    </submittedName>
</protein>
<dbReference type="Proteomes" id="UP000504607">
    <property type="component" value="Chromosome 2"/>
</dbReference>
<gene>
    <name evidence="2" type="primary">LOC114913518</name>
</gene>